<dbReference type="KEGG" id="nlo:107219526"/>
<evidence type="ECO:0000313" key="1">
    <source>
        <dbReference type="Proteomes" id="UP000829291"/>
    </source>
</evidence>
<dbReference type="Proteomes" id="UP000829291">
    <property type="component" value="Chromosome 2"/>
</dbReference>
<accession>A0A6J0BGF8</accession>
<proteinExistence type="predicted"/>
<sequence length="285" mass="32059">MSTRELGVAGDGPCIVNQEGDHGPIHRQLKEVIELVSSTNQKLEDCAVEWQAKISQAQWRILDTKPGDNKPWEKSVLARTYFTDKTLDDAFQGVLKYNNTFTDHLQNFVALVRGEQPTLIIKQTCNAQNQCSDSSLENEVKNLPSDYSVLDENPAVVRRGRRSLSSILNKAQESFTDLIKTKIEFDTKFLGFEATLNGNVCATSDPSLSLCQICSRILKCGIPGTTACKTTKNHKNIELHKKRTRCSNRIKHKRLKPTKCVLRTKCTKVTEKTIRESSPVNTCFK</sequence>
<dbReference type="OrthoDB" id="7652997at2759"/>
<dbReference type="GeneID" id="107219526"/>
<protein>
    <submittedName>
        <fullName evidence="2">Uncharacterized protein LOC107219526</fullName>
    </submittedName>
</protein>
<gene>
    <name evidence="2" type="primary">LOC107219526</name>
</gene>
<evidence type="ECO:0000313" key="2">
    <source>
        <dbReference type="RefSeq" id="XP_015513257.1"/>
    </source>
</evidence>
<reference evidence="2" key="1">
    <citation type="submission" date="2025-08" db="UniProtKB">
        <authorList>
            <consortium name="RefSeq"/>
        </authorList>
    </citation>
    <scope>IDENTIFICATION</scope>
    <source>
        <tissue evidence="2">Thorax and Abdomen</tissue>
    </source>
</reference>
<dbReference type="RefSeq" id="XP_015513257.1">
    <property type="nucleotide sequence ID" value="XM_015657771.2"/>
</dbReference>
<name>A0A6J0BGF8_NEOLC</name>
<organism evidence="2">
    <name type="scientific">Neodiprion lecontei</name>
    <name type="common">Redheaded pine sawfly</name>
    <dbReference type="NCBI Taxonomy" id="441921"/>
    <lineage>
        <taxon>Eukaryota</taxon>
        <taxon>Metazoa</taxon>
        <taxon>Ecdysozoa</taxon>
        <taxon>Arthropoda</taxon>
        <taxon>Hexapoda</taxon>
        <taxon>Insecta</taxon>
        <taxon>Pterygota</taxon>
        <taxon>Neoptera</taxon>
        <taxon>Endopterygota</taxon>
        <taxon>Hymenoptera</taxon>
        <taxon>Tenthredinoidea</taxon>
        <taxon>Diprionidae</taxon>
        <taxon>Diprioninae</taxon>
        <taxon>Neodiprion</taxon>
    </lineage>
</organism>
<dbReference type="InParanoid" id="A0A6J0BGF8"/>
<dbReference type="AlphaFoldDB" id="A0A6J0BGF8"/>
<keyword evidence="1" id="KW-1185">Reference proteome</keyword>